<comment type="caution">
    <text evidence="2">The sequence shown here is derived from an EMBL/GenBank/DDBJ whole genome shotgun (WGS) entry which is preliminary data.</text>
</comment>
<keyword evidence="1" id="KW-0472">Membrane</keyword>
<evidence type="ECO:0000256" key="1">
    <source>
        <dbReference type="SAM" id="Phobius"/>
    </source>
</evidence>
<feature type="transmembrane region" description="Helical" evidence="1">
    <location>
        <begin position="55"/>
        <end position="74"/>
    </location>
</feature>
<gene>
    <name evidence="2" type="ORF">T190423A01A_90064</name>
</gene>
<keyword evidence="3" id="KW-1185">Reference proteome</keyword>
<accession>A0ABM9PGE1</accession>
<reference evidence="2 3" key="1">
    <citation type="submission" date="2024-05" db="EMBL/GenBank/DDBJ databases">
        <authorList>
            <person name="Duchaud E."/>
        </authorList>
    </citation>
    <scope>NUCLEOTIDE SEQUENCE [LARGE SCALE GENOMIC DNA]</scope>
    <source>
        <strain evidence="2">Ena-SAMPLE-TAB-13-05-2024-13:56:06:370-140308</strain>
    </source>
</reference>
<dbReference type="Proteomes" id="UP001497527">
    <property type="component" value="Unassembled WGS sequence"/>
</dbReference>
<dbReference type="RefSeq" id="WP_348721732.1">
    <property type="nucleotide sequence ID" value="NZ_CAXJIO010000018.1"/>
</dbReference>
<organism evidence="2 3">
    <name type="scientific">Tenacibaculum polynesiense</name>
    <dbReference type="NCBI Taxonomy" id="3137857"/>
    <lineage>
        <taxon>Bacteria</taxon>
        <taxon>Pseudomonadati</taxon>
        <taxon>Bacteroidota</taxon>
        <taxon>Flavobacteriia</taxon>
        <taxon>Flavobacteriales</taxon>
        <taxon>Flavobacteriaceae</taxon>
        <taxon>Tenacibaculum</taxon>
    </lineage>
</organism>
<evidence type="ECO:0000313" key="3">
    <source>
        <dbReference type="Proteomes" id="UP001497527"/>
    </source>
</evidence>
<dbReference type="EMBL" id="CAXJIO010000018">
    <property type="protein sequence ID" value="CAL2104639.1"/>
    <property type="molecule type" value="Genomic_DNA"/>
</dbReference>
<evidence type="ECO:0000313" key="2">
    <source>
        <dbReference type="EMBL" id="CAL2104639.1"/>
    </source>
</evidence>
<keyword evidence="1" id="KW-1133">Transmembrane helix</keyword>
<name>A0ABM9PGE1_9FLAO</name>
<proteinExistence type="predicted"/>
<keyword evidence="1" id="KW-0812">Transmembrane</keyword>
<sequence length="84" mass="9616">MNKIKLTLIFMLLFSLECFSQQTGNDGIKNTAIRSGIGLGSVLAVVVSWERNKSVLLAFLHGIFSWLYVLYFVLTRKPEERHKK</sequence>
<protein>
    <submittedName>
        <fullName evidence="2">Uncharacterized protein</fullName>
    </submittedName>
</protein>